<comment type="caution">
    <text evidence="3">The sequence shown here is derived from an EMBL/GenBank/DDBJ whole genome shotgun (WGS) entry which is preliminary data.</text>
</comment>
<feature type="transmembrane region" description="Helical" evidence="2">
    <location>
        <begin position="156"/>
        <end position="177"/>
    </location>
</feature>
<evidence type="ECO:0000313" key="3">
    <source>
        <dbReference type="EMBL" id="KAG2228962.1"/>
    </source>
</evidence>
<protein>
    <submittedName>
        <fullName evidence="3">Uncharacterized protein</fullName>
    </submittedName>
</protein>
<evidence type="ECO:0000256" key="2">
    <source>
        <dbReference type="SAM" id="Phobius"/>
    </source>
</evidence>
<dbReference type="Proteomes" id="UP000613177">
    <property type="component" value="Unassembled WGS sequence"/>
</dbReference>
<feature type="transmembrane region" description="Helical" evidence="2">
    <location>
        <begin position="241"/>
        <end position="260"/>
    </location>
</feature>
<evidence type="ECO:0000256" key="1">
    <source>
        <dbReference type="SAM" id="MobiDB-lite"/>
    </source>
</evidence>
<feature type="transmembrane region" description="Helical" evidence="2">
    <location>
        <begin position="272"/>
        <end position="292"/>
    </location>
</feature>
<feature type="transmembrane region" description="Helical" evidence="2">
    <location>
        <begin position="129"/>
        <end position="150"/>
    </location>
</feature>
<reference evidence="3" key="1">
    <citation type="submission" date="2021-01" db="EMBL/GenBank/DDBJ databases">
        <title>Metabolic potential, ecology and presence of endohyphal bacteria is reflected in genomic diversity of Mucoromycotina.</title>
        <authorList>
            <person name="Muszewska A."/>
            <person name="Okrasinska A."/>
            <person name="Steczkiewicz K."/>
            <person name="Drgas O."/>
            <person name="Orlowska M."/>
            <person name="Perlinska-Lenart U."/>
            <person name="Aleksandrzak-Piekarczyk T."/>
            <person name="Szatraj K."/>
            <person name="Zielenkiewicz U."/>
            <person name="Pilsyk S."/>
            <person name="Malc E."/>
            <person name="Mieczkowski P."/>
            <person name="Kruszewska J.S."/>
            <person name="Biernat P."/>
            <person name="Pawlowska J."/>
        </authorList>
    </citation>
    <scope>NUCLEOTIDE SEQUENCE</scope>
    <source>
        <strain evidence="3">WA0000018081</strain>
    </source>
</reference>
<feature type="compositionally biased region" description="Polar residues" evidence="1">
    <location>
        <begin position="12"/>
        <end position="29"/>
    </location>
</feature>
<keyword evidence="4" id="KW-1185">Reference proteome</keyword>
<keyword evidence="2" id="KW-0472">Membrane</keyword>
<evidence type="ECO:0000313" key="4">
    <source>
        <dbReference type="Proteomes" id="UP000613177"/>
    </source>
</evidence>
<dbReference type="NCBIfam" id="NF041646">
    <property type="entry name" value="VC0807_fam"/>
    <property type="match status" value="1"/>
</dbReference>
<feature type="transmembrane region" description="Helical" evidence="2">
    <location>
        <begin position="78"/>
        <end position="96"/>
    </location>
</feature>
<name>A0A8H7SGR5_9FUNG</name>
<organism evidence="3 4">
    <name type="scientific">Thamnidium elegans</name>
    <dbReference type="NCBI Taxonomy" id="101142"/>
    <lineage>
        <taxon>Eukaryota</taxon>
        <taxon>Fungi</taxon>
        <taxon>Fungi incertae sedis</taxon>
        <taxon>Mucoromycota</taxon>
        <taxon>Mucoromycotina</taxon>
        <taxon>Mucoromycetes</taxon>
        <taxon>Mucorales</taxon>
        <taxon>Mucorineae</taxon>
        <taxon>Mucoraceae</taxon>
        <taxon>Thamnidium</taxon>
    </lineage>
</organism>
<feature type="region of interest" description="Disordered" evidence="1">
    <location>
        <begin position="1"/>
        <end position="34"/>
    </location>
</feature>
<accession>A0A8H7SGR5</accession>
<dbReference type="AlphaFoldDB" id="A0A8H7SGR5"/>
<dbReference type="EMBL" id="JAEPRE010000330">
    <property type="protein sequence ID" value="KAG2228962.1"/>
    <property type="molecule type" value="Genomic_DNA"/>
</dbReference>
<gene>
    <name evidence="3" type="ORF">INT48_008649</name>
</gene>
<keyword evidence="2" id="KW-1133">Transmembrane helix</keyword>
<feature type="transmembrane region" description="Helical" evidence="2">
    <location>
        <begin position="102"/>
        <end position="122"/>
    </location>
</feature>
<proteinExistence type="predicted"/>
<sequence>MVWPFNKENKVNQDNQGESSSELLQNRQNTENEIVEEEDDEYQNKFKYAPKRQDEEVAMDLGTLLDIFSFGFLRGRPILNFFIAILWSIGLPILLYNILKPIIGQVLAMIVASAPPLGIVVVRMLKDRTFDPLGCVAGVSFLISGIVSIAEPEEKTAAICESIVPLVVGLLCVLSALPIKIGSFELKPLVFQMANQIMPRNECEDLQKQDDLRLTTQPPSPQKRLDYLYHNMSKFRHDMRFMTISWGIILIISFIVKVVIVMTSTDVGNYQLMGFIILGLASISIIVFTWIYTNIIKGHVFTQIAFWREEEEIKKMDKDVETAENVSWGINGLNNSFSTVLG</sequence>
<keyword evidence="2" id="KW-0812">Transmembrane</keyword>